<sequence>MNMLVSTLALLVERRWGYPTPLLDAIGHPVMWFGRLIDSLETRLNHPDQSPEHRRRGGIIGLAALLITVLVVTVLIRDLTNRIPHGWIIEMVLATSLLAQKELGRSVRAVAEALRQSLPAGREAVSQIVGRDPQALDEAGVARAAVETLAESTSDGVVAPLFFLALFGLPGIALYKAVNTADSMIGHLNARYRDYGWASAKLDDVLNWIPARLTLVLITIACFFAPGASPGKAWAIAQRDARKHESPNAGWPEAAFAGALGFKLGGPRAYDGEVVDLPAFGDGRAELRPADILLALELYNRTLTVLVCFCGVIAVMQLISA</sequence>
<dbReference type="PANTHER" id="PTHR34308">
    <property type="entry name" value="COBALAMIN BIOSYNTHESIS PROTEIN CBIB"/>
    <property type="match status" value="1"/>
</dbReference>
<dbReference type="HAMAP" id="MF_00024">
    <property type="entry name" value="CobD_CbiB"/>
    <property type="match status" value="1"/>
</dbReference>
<evidence type="ECO:0000313" key="11">
    <source>
        <dbReference type="Proteomes" id="UP000268844"/>
    </source>
</evidence>
<dbReference type="EMBL" id="UZWD01000018">
    <property type="protein sequence ID" value="VDS04121.1"/>
    <property type="molecule type" value="Genomic_DNA"/>
</dbReference>
<evidence type="ECO:0000256" key="2">
    <source>
        <dbReference type="ARBA" id="ARBA00004953"/>
    </source>
</evidence>
<gene>
    <name evidence="9" type="primary">cobD</name>
    <name evidence="10" type="ORF">DEVEQU_01252</name>
</gene>
<evidence type="ECO:0000256" key="3">
    <source>
        <dbReference type="ARBA" id="ARBA00006263"/>
    </source>
</evidence>
<protein>
    <recommendedName>
        <fullName evidence="9">Cobalamin biosynthesis protein CobD</fullName>
    </recommendedName>
</protein>
<proteinExistence type="inferred from homology"/>
<comment type="caution">
    <text evidence="9">Lacks conserved residue(s) required for the propagation of feature annotation.</text>
</comment>
<dbReference type="NCBIfam" id="TIGR00380">
    <property type="entry name" value="cobal_cbiB"/>
    <property type="match status" value="1"/>
</dbReference>
<dbReference type="AlphaFoldDB" id="A0A447I9A9"/>
<feature type="transmembrane region" description="Helical" evidence="9">
    <location>
        <begin position="209"/>
        <end position="229"/>
    </location>
</feature>
<comment type="similarity">
    <text evidence="3 9">Belongs to the CobD/CbiB family.</text>
</comment>
<name>A0A447I9A9_9HYPH</name>
<dbReference type="Pfam" id="PF03186">
    <property type="entry name" value="CobD_Cbib"/>
    <property type="match status" value="1"/>
</dbReference>
<accession>A0A447I9A9</accession>
<evidence type="ECO:0000256" key="4">
    <source>
        <dbReference type="ARBA" id="ARBA00022475"/>
    </source>
</evidence>
<evidence type="ECO:0000256" key="9">
    <source>
        <dbReference type="HAMAP-Rule" id="MF_00024"/>
    </source>
</evidence>
<keyword evidence="8 9" id="KW-0472">Membrane</keyword>
<keyword evidence="4 9" id="KW-1003">Cell membrane</keyword>
<feature type="transmembrane region" description="Helical" evidence="9">
    <location>
        <begin position="157"/>
        <end position="178"/>
    </location>
</feature>
<dbReference type="GO" id="GO:0005886">
    <property type="term" value="C:plasma membrane"/>
    <property type="evidence" value="ECO:0007669"/>
    <property type="project" value="UniProtKB-SubCell"/>
</dbReference>
<dbReference type="GO" id="GO:0048472">
    <property type="term" value="F:threonine-phosphate decarboxylase activity"/>
    <property type="evidence" value="ECO:0007669"/>
    <property type="project" value="InterPro"/>
</dbReference>
<keyword evidence="7 9" id="KW-1133">Transmembrane helix</keyword>
<dbReference type="InterPro" id="IPR004485">
    <property type="entry name" value="Cobalamin_biosynth_CobD/CbiB"/>
</dbReference>
<evidence type="ECO:0000256" key="1">
    <source>
        <dbReference type="ARBA" id="ARBA00004651"/>
    </source>
</evidence>
<evidence type="ECO:0000256" key="8">
    <source>
        <dbReference type="ARBA" id="ARBA00023136"/>
    </source>
</evidence>
<feature type="transmembrane region" description="Helical" evidence="9">
    <location>
        <begin position="57"/>
        <end position="76"/>
    </location>
</feature>
<evidence type="ECO:0000256" key="6">
    <source>
        <dbReference type="ARBA" id="ARBA00022692"/>
    </source>
</evidence>
<comment type="pathway">
    <text evidence="2 9">Cofactor biosynthesis; adenosylcobalamin biosynthesis.</text>
</comment>
<keyword evidence="11" id="KW-1185">Reference proteome</keyword>
<comment type="subcellular location">
    <subcellularLocation>
        <location evidence="1 9">Cell membrane</location>
        <topology evidence="1 9">Multi-pass membrane protein</topology>
    </subcellularLocation>
</comment>
<feature type="transmembrane region" description="Helical" evidence="9">
    <location>
        <begin position="298"/>
        <end position="319"/>
    </location>
</feature>
<dbReference type="GO" id="GO:0015420">
    <property type="term" value="F:ABC-type vitamin B12 transporter activity"/>
    <property type="evidence" value="ECO:0007669"/>
    <property type="project" value="UniProtKB-UniRule"/>
</dbReference>
<reference evidence="10 11" key="1">
    <citation type="submission" date="2018-12" db="EMBL/GenBank/DDBJ databases">
        <authorList>
            <person name="Criscuolo A."/>
        </authorList>
    </citation>
    <scope>NUCLEOTIDE SEQUENCE [LARGE SCALE GENOMIC DNA]</scope>
    <source>
        <strain evidence="10">ACIP1116281</strain>
    </source>
</reference>
<keyword evidence="6 9" id="KW-0812">Transmembrane</keyword>
<dbReference type="RefSeq" id="WP_164550282.1">
    <property type="nucleotide sequence ID" value="NZ_JBHTMH010000001.1"/>
</dbReference>
<evidence type="ECO:0000256" key="7">
    <source>
        <dbReference type="ARBA" id="ARBA00022989"/>
    </source>
</evidence>
<dbReference type="GO" id="GO:0009236">
    <property type="term" value="P:cobalamin biosynthetic process"/>
    <property type="evidence" value="ECO:0007669"/>
    <property type="project" value="UniProtKB-UniRule"/>
</dbReference>
<dbReference type="Proteomes" id="UP000268844">
    <property type="component" value="Unassembled WGS sequence"/>
</dbReference>
<dbReference type="UniPathway" id="UPA00148"/>
<organism evidence="10 11">
    <name type="scientific">Devosia equisanguinis</name>
    <dbReference type="NCBI Taxonomy" id="2490941"/>
    <lineage>
        <taxon>Bacteria</taxon>
        <taxon>Pseudomonadati</taxon>
        <taxon>Pseudomonadota</taxon>
        <taxon>Alphaproteobacteria</taxon>
        <taxon>Hyphomicrobiales</taxon>
        <taxon>Devosiaceae</taxon>
        <taxon>Devosia</taxon>
    </lineage>
</organism>
<evidence type="ECO:0000256" key="5">
    <source>
        <dbReference type="ARBA" id="ARBA00022573"/>
    </source>
</evidence>
<evidence type="ECO:0000313" key="10">
    <source>
        <dbReference type="EMBL" id="VDS04121.1"/>
    </source>
</evidence>
<keyword evidence="5 9" id="KW-0169">Cobalamin biosynthesis</keyword>
<dbReference type="PANTHER" id="PTHR34308:SF1">
    <property type="entry name" value="COBALAMIN BIOSYNTHESIS PROTEIN CBIB"/>
    <property type="match status" value="1"/>
</dbReference>
<comment type="function">
    <text evidence="9">Converts cobyric acid to cobinamide by the addition of aminopropanol on the F carboxylic group.</text>
</comment>